<name>A0A0M0KAN8_9EUKA</name>
<dbReference type="Proteomes" id="UP000037460">
    <property type="component" value="Unassembled WGS sequence"/>
</dbReference>
<accession>A0A0M0KAN8</accession>
<evidence type="ECO:0008006" key="4">
    <source>
        <dbReference type="Google" id="ProtNLM"/>
    </source>
</evidence>
<gene>
    <name evidence="2" type="ORF">Ctob_015122</name>
</gene>
<evidence type="ECO:0000256" key="1">
    <source>
        <dbReference type="SAM" id="MobiDB-lite"/>
    </source>
</evidence>
<reference evidence="3" key="1">
    <citation type="journal article" date="2015" name="PLoS Genet.">
        <title>Genome Sequence and Transcriptome Analyses of Chrysochromulina tobin: Metabolic Tools for Enhanced Algal Fitness in the Prominent Order Prymnesiales (Haptophyceae).</title>
        <authorList>
            <person name="Hovde B.T."/>
            <person name="Deodato C.R."/>
            <person name="Hunsperger H.M."/>
            <person name="Ryken S.A."/>
            <person name="Yost W."/>
            <person name="Jha R.K."/>
            <person name="Patterson J."/>
            <person name="Monnat R.J. Jr."/>
            <person name="Barlow S.B."/>
            <person name="Starkenburg S.R."/>
            <person name="Cattolico R.A."/>
        </authorList>
    </citation>
    <scope>NUCLEOTIDE SEQUENCE</scope>
    <source>
        <strain evidence="3">CCMP291</strain>
    </source>
</reference>
<keyword evidence="3" id="KW-1185">Reference proteome</keyword>
<sequence length="79" mass="8362">MHMHSTPVRFAALASPDEITTAKSSGALVIDLRSMAEIAEVPAAQGAVHWDLNADPTGGKMSMPTSQLPKELTTPIIIH</sequence>
<organism evidence="2 3">
    <name type="scientific">Chrysochromulina tobinii</name>
    <dbReference type="NCBI Taxonomy" id="1460289"/>
    <lineage>
        <taxon>Eukaryota</taxon>
        <taxon>Haptista</taxon>
        <taxon>Haptophyta</taxon>
        <taxon>Prymnesiophyceae</taxon>
        <taxon>Prymnesiales</taxon>
        <taxon>Chrysochromulinaceae</taxon>
        <taxon>Chrysochromulina</taxon>
    </lineage>
</organism>
<dbReference type="EMBL" id="JWZX01000711">
    <property type="protein sequence ID" value="KOO35900.1"/>
    <property type="molecule type" value="Genomic_DNA"/>
</dbReference>
<evidence type="ECO:0000313" key="3">
    <source>
        <dbReference type="Proteomes" id="UP000037460"/>
    </source>
</evidence>
<comment type="caution">
    <text evidence="2">The sequence shown here is derived from an EMBL/GenBank/DDBJ whole genome shotgun (WGS) entry which is preliminary data.</text>
</comment>
<evidence type="ECO:0000313" key="2">
    <source>
        <dbReference type="EMBL" id="KOO35900.1"/>
    </source>
</evidence>
<feature type="region of interest" description="Disordered" evidence="1">
    <location>
        <begin position="58"/>
        <end position="79"/>
    </location>
</feature>
<protein>
    <recommendedName>
        <fullName evidence="4">Rhodanese domain-containing protein</fullName>
    </recommendedName>
</protein>
<dbReference type="AlphaFoldDB" id="A0A0M0KAN8"/>
<proteinExistence type="predicted"/>